<protein>
    <submittedName>
        <fullName evidence="2">Uncharacterized protein</fullName>
    </submittedName>
</protein>
<feature type="region of interest" description="Disordered" evidence="1">
    <location>
        <begin position="76"/>
        <end position="113"/>
    </location>
</feature>
<feature type="compositionally biased region" description="Polar residues" evidence="1">
    <location>
        <begin position="87"/>
        <end position="99"/>
    </location>
</feature>
<sequence length="161" mass="17457">MMDSYNHEAHGLLQEAVDSGAIARNSTAHLVAIYCIEAGYDALKLTQKAIYNLYVPPHLLKLEEQREINRRIQGSSCGRDRIDRSGTGRTMSRASTQGAGTAAPPDDGRTGGRALLANDRGGLAMRYSYEITPRAPELGGRLEFALAAVWRGNGRRGVSGR</sequence>
<reference evidence="2" key="1">
    <citation type="journal article" date="2019" name="Sci. Rep.">
        <title>Draft genome of Tanacetum cinerariifolium, the natural source of mosquito coil.</title>
        <authorList>
            <person name="Yamashiro T."/>
            <person name="Shiraishi A."/>
            <person name="Satake H."/>
            <person name="Nakayama K."/>
        </authorList>
    </citation>
    <scope>NUCLEOTIDE SEQUENCE</scope>
</reference>
<comment type="caution">
    <text evidence="2">The sequence shown here is derived from an EMBL/GenBank/DDBJ whole genome shotgun (WGS) entry which is preliminary data.</text>
</comment>
<dbReference type="EMBL" id="BKCJ010000050">
    <property type="protein sequence ID" value="GEU29197.1"/>
    <property type="molecule type" value="Genomic_DNA"/>
</dbReference>
<organism evidence="2">
    <name type="scientific">Tanacetum cinerariifolium</name>
    <name type="common">Dalmatian daisy</name>
    <name type="synonym">Chrysanthemum cinerariifolium</name>
    <dbReference type="NCBI Taxonomy" id="118510"/>
    <lineage>
        <taxon>Eukaryota</taxon>
        <taxon>Viridiplantae</taxon>
        <taxon>Streptophyta</taxon>
        <taxon>Embryophyta</taxon>
        <taxon>Tracheophyta</taxon>
        <taxon>Spermatophyta</taxon>
        <taxon>Magnoliopsida</taxon>
        <taxon>eudicotyledons</taxon>
        <taxon>Gunneridae</taxon>
        <taxon>Pentapetalae</taxon>
        <taxon>asterids</taxon>
        <taxon>campanulids</taxon>
        <taxon>Asterales</taxon>
        <taxon>Asteraceae</taxon>
        <taxon>Asteroideae</taxon>
        <taxon>Anthemideae</taxon>
        <taxon>Anthemidinae</taxon>
        <taxon>Tanacetum</taxon>
    </lineage>
</organism>
<name>A0A699GI73_TANCI</name>
<dbReference type="AlphaFoldDB" id="A0A699GI73"/>
<evidence type="ECO:0000313" key="2">
    <source>
        <dbReference type="EMBL" id="GEU29197.1"/>
    </source>
</evidence>
<gene>
    <name evidence="2" type="ORF">Tci_001175</name>
</gene>
<accession>A0A699GI73</accession>
<proteinExistence type="predicted"/>
<evidence type="ECO:0000256" key="1">
    <source>
        <dbReference type="SAM" id="MobiDB-lite"/>
    </source>
</evidence>